<dbReference type="InterPro" id="IPR013096">
    <property type="entry name" value="Cupin_2"/>
</dbReference>
<accession>A0A1F7IA98</accession>
<proteinExistence type="predicted"/>
<evidence type="ECO:0000259" key="1">
    <source>
        <dbReference type="Pfam" id="PF07883"/>
    </source>
</evidence>
<dbReference type="SUPFAM" id="SSF51182">
    <property type="entry name" value="RmlC-like cupins"/>
    <property type="match status" value="1"/>
</dbReference>
<sequence length="105" mass="11967">MYKVVKKSEAKLRVITANKRSFNFITKDISPNVSLAITGGENFSEEEKAKYDRIYFVLKGKLTLIFDDEKVILEEGDSCFVKKDTRYIMSGTFKIIVVNQPAFGT</sequence>
<evidence type="ECO:0000313" key="3">
    <source>
        <dbReference type="Proteomes" id="UP000179270"/>
    </source>
</evidence>
<evidence type="ECO:0000313" key="2">
    <source>
        <dbReference type="EMBL" id="OGK40290.1"/>
    </source>
</evidence>
<dbReference type="STRING" id="1802055.A3A74_07335"/>
<reference evidence="2 3" key="1">
    <citation type="journal article" date="2016" name="Nat. Commun.">
        <title>Thousands of microbial genomes shed light on interconnected biogeochemical processes in an aquifer system.</title>
        <authorList>
            <person name="Anantharaman K."/>
            <person name="Brown C.T."/>
            <person name="Hug L.A."/>
            <person name="Sharon I."/>
            <person name="Castelle C.J."/>
            <person name="Probst A.J."/>
            <person name="Thomas B.C."/>
            <person name="Singh A."/>
            <person name="Wilkins M.J."/>
            <person name="Karaoz U."/>
            <person name="Brodie E.L."/>
            <person name="Williams K.H."/>
            <person name="Hubbard S.S."/>
            <person name="Banfield J.F."/>
        </authorList>
    </citation>
    <scope>NUCLEOTIDE SEQUENCE [LARGE SCALE GENOMIC DNA]</scope>
</reference>
<feature type="domain" description="Cupin type-2" evidence="1">
    <location>
        <begin position="40"/>
        <end position="87"/>
    </location>
</feature>
<protein>
    <recommendedName>
        <fullName evidence="1">Cupin type-2 domain-containing protein</fullName>
    </recommendedName>
</protein>
<dbReference type="AlphaFoldDB" id="A0A1F7IA98"/>
<name>A0A1F7IA98_9BACT</name>
<dbReference type="InterPro" id="IPR011051">
    <property type="entry name" value="RmlC_Cupin_sf"/>
</dbReference>
<dbReference type="Gene3D" id="2.60.120.10">
    <property type="entry name" value="Jelly Rolls"/>
    <property type="match status" value="1"/>
</dbReference>
<gene>
    <name evidence="2" type="ORF">A3A74_07335</name>
</gene>
<dbReference type="InterPro" id="IPR014710">
    <property type="entry name" value="RmlC-like_jellyroll"/>
</dbReference>
<dbReference type="Pfam" id="PF07883">
    <property type="entry name" value="Cupin_2"/>
    <property type="match status" value="1"/>
</dbReference>
<dbReference type="Proteomes" id="UP000179270">
    <property type="component" value="Unassembled WGS sequence"/>
</dbReference>
<organism evidence="2 3">
    <name type="scientific">Candidatus Roizmanbacteria bacterium RIFCSPLOWO2_01_FULL_35_13</name>
    <dbReference type="NCBI Taxonomy" id="1802055"/>
    <lineage>
        <taxon>Bacteria</taxon>
        <taxon>Candidatus Roizmaniibacteriota</taxon>
    </lineage>
</organism>
<dbReference type="EMBL" id="MGAF01000034">
    <property type="protein sequence ID" value="OGK40290.1"/>
    <property type="molecule type" value="Genomic_DNA"/>
</dbReference>
<comment type="caution">
    <text evidence="2">The sequence shown here is derived from an EMBL/GenBank/DDBJ whole genome shotgun (WGS) entry which is preliminary data.</text>
</comment>